<dbReference type="OrthoDB" id="10255632at2759"/>
<sequence length="2162" mass="239122">MATVPLAPRKTRTTRTAVSRAKDAPVSVDRLADQLTTTLKISNAKGKQKEAPSLSPAEQKLQSMRLVNSASQRLSAIIQTGWKKSQEKSTSRKSSTLIETDEAASTAAKNLATLRELNPGDLDIERAGMSILSKLVSLEMYDTALPALVEGRSRICALYGGSVEEKTTKKASQSNQLHLLSLPIPNDEITKDTIILTLISTYLINAIVILSHTLASSQLPLKRDNKGSEPLTALSIALNETNTLLSWKDYLSVLPSKQLDSILTKAYSVLTKLAASTLSQSANPTALFRIRVYALQCLACTGNGTISDPDTFWNQVTKVTSAYVKGQSPSLSTQAEEEATNLILSSYRALVDLAEERNDKDVFMSGNGFVGFCEAWITFANRVGDVQALDKIGTLTRLGSIPSSSSVPDILSSSAPDQAESSPTKPKPVSESKAIFRSTTTLCAGLAQATAIMEKADWSDENVGRVKETVTSFQDSPALSLLSQPTSEVDKDAERLAGKLSRAIDRARRAAVKLVDSSSASATGDIRDLVYLFLNSIANIFEGIIRTNPNPDLITQVLDVLFVLSRTGVSVADPRTYNPSYELLARAVTILDLENPDLATSLPEKANYIRCTSGAFHNLGGSLYQNGRYGSAIPFLTEGCRLGSKALEVRRVTSGTLSEKEGEDSKLAHWRQLEEQVWRRWQLLGVCYLKMSDRRPALDALQQSVKTFPFAESGFIAQTDKCGFSGLFQISAAVKELATIVDRITYLSACELLLPPESISLASLEIEEPGVVGALIERQIDVLENNRRKDEICQVMNVLMHNAVECYRKADMPVRTARVFLRCLSFAYHVGPDCFSDSLGTPIEIEEVNKLLGRNDFGRDQDLSTYCPEYRASIHLWLGLHAHRRSDPEQVTLIGNHVNDACQILRSLIGSPKAARKSIPKSSPTGRKVVTLASRSLKASASRTRPKAPPVTPKAKTRSVMQDVQINAPTVTSSTTENKTTRQALSNIDKLAELLQLTCHVLGLFTLTVPKITVLDILRKLSEKYLGNTSDQYVLSSSDLAHEYTLLGKIKRANKIFSQTYSAIQAGAVSEEASCTFLLRFAEASALNDNITQSLKLYSEGQTLSLRLTEDKEGTILQRVCSRVSRIEKAAMAHQVVGLIQASKDDSCTALQGLLQSLRLWNRAFESLSKLHAPPTSKPSAEESNPFEVSSLRNALPSETQTPQPLQGEQTKKVYNRRPSMNHLEWRISRHLLEAMFTLSQAYLRRGSPREAQYFLEQARDLAEALNASAFFCRAVARNGELQMLQGRLQDGLEEFVQLEEVMRDVSETDVADIYRVRGDLEQRGALVEDANQHYEAALKILEEFDQTFGRLDGIQFGPRHSTGANSVLDITLPELLAQVLRQHIWLLRDERDDRFNELLNRFLALESDLATKDSLMAKLTLHDVHSRSRVDMLLSSIGETTIAMPMGTTNNFKVSITPSILDIIKTLESAEKLFWTHLEYAGQRGRVPDVRESVVSIGLIRALQTSLGRSEISTPLLTSSLLDASSALTLRNEMIEAIQQKFPILGQDDLIWPSLAEDGSVVPPSSGRRRGFALERDSDDEGDGPTLVSPSLKEYWESVQQRYRAYTLNAETLLSASTSSLAELPSYWTVVHITVTEDKNTLFISRQRGGGKAQPLIFCVPLKGRRDGGEEDDQHLTFEDAIGELEDIVRLSNETTKVAASIRNDSAARAKWWKERGALDTRMKELLENIEFCWLGAFKTILSKNPRLSPESINSLRIQFDRVFQQGLHLQDRKTKERALGHRKIPSQSYNTPNRLTLDDALVECFSTLSPTCRDEELEDLVYFILDLYQFHGVPVAIAEIDIDQVVVDLRSVLEEHAAKFKPKGTGSNAGHARMGAFGHNVDDEHLFLVLDKNVQGLPWESIPILKERSVSRVPSMSFLLDRIQYARHANQIKQSKPGHGRSASRSGPIPLSRPVDRAVVDPRKGFYIMNPSGDLSKTEKRFEEWMEGMEAVGWKGIKGKSPSELEVLNALEKEDLVVYFGHGGAEQYVRSHKIRSLRRCAAVMLWGCSSGTLKDMGDFDRVGTPLNYMLAGCPTLVANLWDVTDKDIDAFSQAVFDKIRLDQAHVSSKFTQSKPYISSIGDDASQSTSLIKAVAESRDVCKLKYLTGAAPVVYGIPFYL</sequence>
<dbReference type="PANTHER" id="PTHR12792:SF0">
    <property type="entry name" value="SEPARIN"/>
    <property type="match status" value="1"/>
</dbReference>
<evidence type="ECO:0000313" key="7">
    <source>
        <dbReference type="EMBL" id="KAF5368828.1"/>
    </source>
</evidence>
<dbReference type="InterPro" id="IPR019734">
    <property type="entry name" value="TPR_rpt"/>
</dbReference>
<evidence type="ECO:0000256" key="3">
    <source>
        <dbReference type="ARBA" id="ARBA00022801"/>
    </source>
</evidence>
<evidence type="ECO:0000313" key="8">
    <source>
        <dbReference type="Proteomes" id="UP000559256"/>
    </source>
</evidence>
<evidence type="ECO:0000256" key="1">
    <source>
        <dbReference type="ARBA" id="ARBA00000451"/>
    </source>
</evidence>
<keyword evidence="3" id="KW-0378">Hydrolase</keyword>
<dbReference type="EC" id="3.4.22.49" evidence="2"/>
<proteinExistence type="predicted"/>
<dbReference type="GO" id="GO:0006508">
    <property type="term" value="P:proteolysis"/>
    <property type="evidence" value="ECO:0007669"/>
    <property type="project" value="InterPro"/>
</dbReference>
<dbReference type="GO" id="GO:0005737">
    <property type="term" value="C:cytoplasm"/>
    <property type="evidence" value="ECO:0007669"/>
    <property type="project" value="TreeGrafter"/>
</dbReference>
<dbReference type="InterPro" id="IPR005314">
    <property type="entry name" value="Peptidase_C50"/>
</dbReference>
<feature type="region of interest" description="Disordered" evidence="5">
    <location>
        <begin position="935"/>
        <end position="959"/>
    </location>
</feature>
<dbReference type="PROSITE" id="PS51700">
    <property type="entry name" value="SEPARIN"/>
    <property type="match status" value="1"/>
</dbReference>
<protein>
    <recommendedName>
        <fullName evidence="2">separase</fullName>
        <ecNumber evidence="2">3.4.22.49</ecNumber>
    </recommendedName>
</protein>
<dbReference type="GO" id="GO:0004197">
    <property type="term" value="F:cysteine-type endopeptidase activity"/>
    <property type="evidence" value="ECO:0007669"/>
    <property type="project" value="InterPro"/>
</dbReference>
<dbReference type="GO" id="GO:0005634">
    <property type="term" value="C:nucleus"/>
    <property type="evidence" value="ECO:0007669"/>
    <property type="project" value="InterPro"/>
</dbReference>
<name>A0A8H5LTD5_9AGAR</name>
<dbReference type="SMART" id="SM00028">
    <property type="entry name" value="TPR"/>
    <property type="match status" value="4"/>
</dbReference>
<gene>
    <name evidence="7" type="ORF">D9758_003030</name>
</gene>
<dbReference type="GO" id="GO:0072686">
    <property type="term" value="C:mitotic spindle"/>
    <property type="evidence" value="ECO:0007669"/>
    <property type="project" value="TreeGrafter"/>
</dbReference>
<feature type="region of interest" description="Disordered" evidence="5">
    <location>
        <begin position="1"/>
        <end position="23"/>
    </location>
</feature>
<feature type="region of interest" description="Disordered" evidence="5">
    <location>
        <begin position="1562"/>
        <end position="1590"/>
    </location>
</feature>
<comment type="catalytic activity">
    <reaction evidence="1">
        <text>All bonds known to be hydrolyzed by this endopeptidase have arginine in P1 and an acidic residue in P4. P6 is often occupied by an acidic residue or by a hydroxy-amino-acid residue, the phosphorylation of which enhances cleavage.</text>
        <dbReference type="EC" id="3.4.22.49"/>
    </reaction>
</comment>
<dbReference type="Pfam" id="PF03568">
    <property type="entry name" value="Separin_C"/>
    <property type="match status" value="1"/>
</dbReference>
<dbReference type="EMBL" id="JAACJM010000014">
    <property type="protein sequence ID" value="KAF5368828.1"/>
    <property type="molecule type" value="Genomic_DNA"/>
</dbReference>
<feature type="compositionally biased region" description="Polar residues" evidence="5">
    <location>
        <begin position="1178"/>
        <end position="1190"/>
    </location>
</feature>
<dbReference type="PANTHER" id="PTHR12792">
    <property type="entry name" value="EXTRA SPINDLE POLES 1-RELATED"/>
    <property type="match status" value="1"/>
</dbReference>
<feature type="region of interest" description="Disordered" evidence="5">
    <location>
        <begin position="403"/>
        <end position="432"/>
    </location>
</feature>
<dbReference type="Gene3D" id="1.25.40.10">
    <property type="entry name" value="Tetratricopeptide repeat domain"/>
    <property type="match status" value="1"/>
</dbReference>
<reference evidence="7 8" key="1">
    <citation type="journal article" date="2020" name="ISME J.">
        <title>Uncovering the hidden diversity of litter-decomposition mechanisms in mushroom-forming fungi.</title>
        <authorList>
            <person name="Floudas D."/>
            <person name="Bentzer J."/>
            <person name="Ahren D."/>
            <person name="Johansson T."/>
            <person name="Persson P."/>
            <person name="Tunlid A."/>
        </authorList>
    </citation>
    <scope>NUCLEOTIDE SEQUENCE [LARGE SCALE GENOMIC DNA]</scope>
    <source>
        <strain evidence="7 8">CBS 291.85</strain>
    </source>
</reference>
<dbReference type="GO" id="GO:0044732">
    <property type="term" value="C:mitotic spindle pole body"/>
    <property type="evidence" value="ECO:0007669"/>
    <property type="project" value="TreeGrafter"/>
</dbReference>
<dbReference type="InterPro" id="IPR011990">
    <property type="entry name" value="TPR-like_helical_dom_sf"/>
</dbReference>
<dbReference type="InterPro" id="IPR030397">
    <property type="entry name" value="SEPARIN_core_dom"/>
</dbReference>
<evidence type="ECO:0000259" key="6">
    <source>
        <dbReference type="PROSITE" id="PS51700"/>
    </source>
</evidence>
<evidence type="ECO:0000256" key="2">
    <source>
        <dbReference type="ARBA" id="ARBA00012489"/>
    </source>
</evidence>
<feature type="region of interest" description="Disordered" evidence="5">
    <location>
        <begin position="81"/>
        <end position="102"/>
    </location>
</feature>
<feature type="compositionally biased region" description="Polar residues" evidence="5">
    <location>
        <begin position="415"/>
        <end position="424"/>
    </location>
</feature>
<feature type="region of interest" description="Disordered" evidence="5">
    <location>
        <begin position="1933"/>
        <end position="1956"/>
    </location>
</feature>
<organism evidence="7 8">
    <name type="scientific">Tetrapyrgos nigripes</name>
    <dbReference type="NCBI Taxonomy" id="182062"/>
    <lineage>
        <taxon>Eukaryota</taxon>
        <taxon>Fungi</taxon>
        <taxon>Dikarya</taxon>
        <taxon>Basidiomycota</taxon>
        <taxon>Agaricomycotina</taxon>
        <taxon>Agaricomycetes</taxon>
        <taxon>Agaricomycetidae</taxon>
        <taxon>Agaricales</taxon>
        <taxon>Marasmiineae</taxon>
        <taxon>Marasmiaceae</taxon>
        <taxon>Tetrapyrgos</taxon>
    </lineage>
</organism>
<accession>A0A8H5LTD5</accession>
<dbReference type="SUPFAM" id="SSF48452">
    <property type="entry name" value="TPR-like"/>
    <property type="match status" value="2"/>
</dbReference>
<evidence type="ECO:0000256" key="5">
    <source>
        <dbReference type="SAM" id="MobiDB-lite"/>
    </source>
</evidence>
<feature type="compositionally biased region" description="Low complexity" evidence="5">
    <location>
        <begin position="403"/>
        <end position="414"/>
    </location>
</feature>
<keyword evidence="8" id="KW-1185">Reference proteome</keyword>
<dbReference type="GO" id="GO:0051307">
    <property type="term" value="P:meiotic chromosome separation"/>
    <property type="evidence" value="ECO:0007669"/>
    <property type="project" value="TreeGrafter"/>
</dbReference>
<feature type="domain" description="Peptidase C50" evidence="6">
    <location>
        <begin position="1964"/>
        <end position="2061"/>
    </location>
</feature>
<comment type="caution">
    <text evidence="7">The sequence shown here is derived from an EMBL/GenBank/DDBJ whole genome shotgun (WGS) entry which is preliminary data.</text>
</comment>
<evidence type="ECO:0000256" key="4">
    <source>
        <dbReference type="ARBA" id="ARBA00022829"/>
    </source>
</evidence>
<dbReference type="Proteomes" id="UP000559256">
    <property type="component" value="Unassembled WGS sequence"/>
</dbReference>
<keyword evidence="4" id="KW-0159">Chromosome partition</keyword>
<feature type="region of interest" description="Disordered" evidence="5">
    <location>
        <begin position="1171"/>
        <end position="1190"/>
    </location>
</feature>